<evidence type="ECO:0000313" key="2">
    <source>
        <dbReference type="EMBL" id="KMS74813.1"/>
    </source>
</evidence>
<dbReference type="AlphaFoldDB" id="A0A0J7ZI39"/>
<proteinExistence type="predicted"/>
<reference evidence="2 3" key="1">
    <citation type="submission" date="2015-06" db="EMBL/GenBank/DDBJ databases">
        <authorList>
            <person name="Ju K.-S."/>
            <person name="Doroghazi J.R."/>
            <person name="Metcalf W.W."/>
        </authorList>
    </citation>
    <scope>NUCLEOTIDE SEQUENCE [LARGE SCALE GENOMIC DNA]</scope>
    <source>
        <strain evidence="2 3">NRRL 3414</strain>
    </source>
</reference>
<feature type="chain" id="PRO_5009778575" description="Secreted protein" evidence="1">
    <location>
        <begin position="37"/>
        <end position="248"/>
    </location>
</feature>
<organism evidence="2 3">
    <name type="scientific">Streptomyces viridochromogenes</name>
    <dbReference type="NCBI Taxonomy" id="1938"/>
    <lineage>
        <taxon>Bacteria</taxon>
        <taxon>Bacillati</taxon>
        <taxon>Actinomycetota</taxon>
        <taxon>Actinomycetes</taxon>
        <taxon>Kitasatosporales</taxon>
        <taxon>Streptomycetaceae</taxon>
        <taxon>Streptomyces</taxon>
    </lineage>
</organism>
<dbReference type="Proteomes" id="UP000037432">
    <property type="component" value="Unassembled WGS sequence"/>
</dbReference>
<sequence length="248" mass="26140">MPKRKLKNKKIRIVAAVSALMTSGAVVVALPPSANAAAEKTPEEIMRMCQRAKVLNGKQQSVHDFGGGGVGGPGFGSDSCEFVQTKPIEFYNGPKEKASIDYANCEPNSTEPTQVQLQGSAEIAQGRGKYTLIQQGFAAGIFGALNASWVQHEGTLDMTVKAAGTTLTDKDEVPVGKVLYMTFEPKMQRMTGVWRVKIEARPATTTTNAVPEQIFEAPEVVEGPVVLAGAAGAPGKATGVRGSETADC</sequence>
<dbReference type="RefSeq" id="WP_048581309.1">
    <property type="nucleotide sequence ID" value="NZ_LFNT01000011.1"/>
</dbReference>
<accession>A0A0J7ZI39</accession>
<dbReference type="OrthoDB" id="3369810at2"/>
<protein>
    <recommendedName>
        <fullName evidence="4">Secreted protein</fullName>
    </recommendedName>
</protein>
<keyword evidence="1" id="KW-0732">Signal</keyword>
<feature type="signal peptide" evidence="1">
    <location>
        <begin position="1"/>
        <end position="36"/>
    </location>
</feature>
<dbReference type="PATRIC" id="fig|1938.3.peg.1043"/>
<comment type="caution">
    <text evidence="2">The sequence shown here is derived from an EMBL/GenBank/DDBJ whole genome shotgun (WGS) entry which is preliminary data.</text>
</comment>
<evidence type="ECO:0008006" key="4">
    <source>
        <dbReference type="Google" id="ProtNLM"/>
    </source>
</evidence>
<evidence type="ECO:0000313" key="3">
    <source>
        <dbReference type="Proteomes" id="UP000037432"/>
    </source>
</evidence>
<evidence type="ECO:0000256" key="1">
    <source>
        <dbReference type="SAM" id="SignalP"/>
    </source>
</evidence>
<name>A0A0J7ZI39_STRVR</name>
<dbReference type="EMBL" id="LFNT01000011">
    <property type="protein sequence ID" value="KMS74813.1"/>
    <property type="molecule type" value="Genomic_DNA"/>
</dbReference>
<gene>
    <name evidence="2" type="ORF">ACM01_12900</name>
</gene>